<keyword evidence="2" id="KW-0812">Transmembrane</keyword>
<feature type="transmembrane region" description="Helical" evidence="2">
    <location>
        <begin position="49"/>
        <end position="68"/>
    </location>
</feature>
<evidence type="ECO:0000313" key="4">
    <source>
        <dbReference type="Proteomes" id="UP001501736"/>
    </source>
</evidence>
<evidence type="ECO:0000256" key="1">
    <source>
        <dbReference type="SAM" id="MobiDB-lite"/>
    </source>
</evidence>
<evidence type="ECO:0000313" key="3">
    <source>
        <dbReference type="EMBL" id="GAA3282697.1"/>
    </source>
</evidence>
<feature type="compositionally biased region" description="Acidic residues" evidence="1">
    <location>
        <begin position="138"/>
        <end position="159"/>
    </location>
</feature>
<dbReference type="EMBL" id="BAAAYG010000003">
    <property type="protein sequence ID" value="GAA3282697.1"/>
    <property type="molecule type" value="Genomic_DNA"/>
</dbReference>
<name>A0ABP6RDZ8_9MICC</name>
<sequence length="159" mass="16805">MADHSKERRSLIETVKAPLIFSAALGVVAALVTLVTASGGTEAEPRVDLALIAFGVAFIVALLLVSMLQLAARENPDELAEGSGVNRDSEELYRQQVAERRREAARQKAREAREAEGEPEFGRAADAAADGGAASDDTAPDDTAPDDTVSDDAEGDRRD</sequence>
<organism evidence="3 4">
    <name type="scientific">Nesterenkonia halobia</name>
    <dbReference type="NCBI Taxonomy" id="37922"/>
    <lineage>
        <taxon>Bacteria</taxon>
        <taxon>Bacillati</taxon>
        <taxon>Actinomycetota</taxon>
        <taxon>Actinomycetes</taxon>
        <taxon>Micrococcales</taxon>
        <taxon>Micrococcaceae</taxon>
        <taxon>Nesterenkonia</taxon>
    </lineage>
</organism>
<proteinExistence type="predicted"/>
<evidence type="ECO:0000256" key="2">
    <source>
        <dbReference type="SAM" id="Phobius"/>
    </source>
</evidence>
<dbReference type="RefSeq" id="WP_344718843.1">
    <property type="nucleotide sequence ID" value="NZ_BAAAYG010000003.1"/>
</dbReference>
<feature type="transmembrane region" description="Helical" evidence="2">
    <location>
        <begin position="20"/>
        <end position="37"/>
    </location>
</feature>
<accession>A0ABP6RDZ8</accession>
<gene>
    <name evidence="3" type="ORF">GCM10020260_10200</name>
</gene>
<reference evidence="4" key="1">
    <citation type="journal article" date="2019" name="Int. J. Syst. Evol. Microbiol.">
        <title>The Global Catalogue of Microorganisms (GCM) 10K type strain sequencing project: providing services to taxonomists for standard genome sequencing and annotation.</title>
        <authorList>
            <consortium name="The Broad Institute Genomics Platform"/>
            <consortium name="The Broad Institute Genome Sequencing Center for Infectious Disease"/>
            <person name="Wu L."/>
            <person name="Ma J."/>
        </authorList>
    </citation>
    <scope>NUCLEOTIDE SEQUENCE [LARGE SCALE GENOMIC DNA]</scope>
    <source>
        <strain evidence="4">JCM 11483</strain>
    </source>
</reference>
<feature type="compositionally biased region" description="Basic and acidic residues" evidence="1">
    <location>
        <begin position="87"/>
        <end position="123"/>
    </location>
</feature>
<keyword evidence="4" id="KW-1185">Reference proteome</keyword>
<comment type="caution">
    <text evidence="3">The sequence shown here is derived from an EMBL/GenBank/DDBJ whole genome shotgun (WGS) entry which is preliminary data.</text>
</comment>
<feature type="region of interest" description="Disordered" evidence="1">
    <location>
        <begin position="76"/>
        <end position="159"/>
    </location>
</feature>
<keyword evidence="2" id="KW-0472">Membrane</keyword>
<feature type="compositionally biased region" description="Low complexity" evidence="1">
    <location>
        <begin position="124"/>
        <end position="137"/>
    </location>
</feature>
<dbReference type="Proteomes" id="UP001501736">
    <property type="component" value="Unassembled WGS sequence"/>
</dbReference>
<protein>
    <submittedName>
        <fullName evidence="3">Uncharacterized protein</fullName>
    </submittedName>
</protein>
<keyword evidence="2" id="KW-1133">Transmembrane helix</keyword>